<organism evidence="1 2">
    <name type="scientific">Rhododendron molle</name>
    <name type="common">Chinese azalea</name>
    <name type="synonym">Azalea mollis</name>
    <dbReference type="NCBI Taxonomy" id="49168"/>
    <lineage>
        <taxon>Eukaryota</taxon>
        <taxon>Viridiplantae</taxon>
        <taxon>Streptophyta</taxon>
        <taxon>Embryophyta</taxon>
        <taxon>Tracheophyta</taxon>
        <taxon>Spermatophyta</taxon>
        <taxon>Magnoliopsida</taxon>
        <taxon>eudicotyledons</taxon>
        <taxon>Gunneridae</taxon>
        <taxon>Pentapetalae</taxon>
        <taxon>asterids</taxon>
        <taxon>Ericales</taxon>
        <taxon>Ericaceae</taxon>
        <taxon>Ericoideae</taxon>
        <taxon>Rhodoreae</taxon>
        <taxon>Rhododendron</taxon>
    </lineage>
</organism>
<evidence type="ECO:0000313" key="2">
    <source>
        <dbReference type="Proteomes" id="UP001062846"/>
    </source>
</evidence>
<accession>A0ACC0PC55</accession>
<dbReference type="EMBL" id="CM046390">
    <property type="protein sequence ID" value="KAI8562607.1"/>
    <property type="molecule type" value="Genomic_DNA"/>
</dbReference>
<gene>
    <name evidence="1" type="ORF">RHMOL_Rhmol03G0047900</name>
</gene>
<reference evidence="1" key="1">
    <citation type="submission" date="2022-02" db="EMBL/GenBank/DDBJ databases">
        <title>Plant Genome Project.</title>
        <authorList>
            <person name="Zhang R.-G."/>
        </authorList>
    </citation>
    <scope>NUCLEOTIDE SEQUENCE</scope>
    <source>
        <strain evidence="1">AT1</strain>
    </source>
</reference>
<evidence type="ECO:0000313" key="1">
    <source>
        <dbReference type="EMBL" id="KAI8562607.1"/>
    </source>
</evidence>
<dbReference type="Proteomes" id="UP001062846">
    <property type="component" value="Chromosome 3"/>
</dbReference>
<comment type="caution">
    <text evidence="1">The sequence shown here is derived from an EMBL/GenBank/DDBJ whole genome shotgun (WGS) entry which is preliminary data.</text>
</comment>
<proteinExistence type="predicted"/>
<name>A0ACC0PC55_RHOML</name>
<keyword evidence="2" id="KW-1185">Reference proteome</keyword>
<sequence length="177" mass="20315">MDHYKALGLNRSASKEEIKQAFRKLAMQYHPDKHSHSPKPVRDSATLRFKLVSEAYEVLIDDRKRADYNLRSYNNNNNNNYNYNNYDNGRRSNPGYGYGYDYRSGPKSRYSSYRGYNSGFRTPRSILLNLAFIGVVLGGIVIIESSRDALWKLQNPGKSFEDAVESIEKAKAAKDKV</sequence>
<protein>
    <submittedName>
        <fullName evidence="1">Uncharacterized protein</fullName>
    </submittedName>
</protein>